<reference evidence="11" key="1">
    <citation type="submission" date="2020-12" db="EMBL/GenBank/DDBJ databases">
        <title>The genome sequence of Inhella sp. 1Y17.</title>
        <authorList>
            <person name="Liu Y."/>
        </authorList>
    </citation>
    <scope>NUCLEOTIDE SEQUENCE</scope>
    <source>
        <strain evidence="11">1Y17</strain>
    </source>
</reference>
<dbReference type="Proteomes" id="UP000613266">
    <property type="component" value="Unassembled WGS sequence"/>
</dbReference>
<evidence type="ECO:0000313" key="12">
    <source>
        <dbReference type="Proteomes" id="UP000613266"/>
    </source>
</evidence>
<keyword evidence="3" id="KW-0808">Transferase</keyword>
<evidence type="ECO:0000256" key="10">
    <source>
        <dbReference type="ARBA" id="ARBA00047785"/>
    </source>
</evidence>
<evidence type="ECO:0000256" key="2">
    <source>
        <dbReference type="ARBA" id="ARBA00022516"/>
    </source>
</evidence>
<dbReference type="GO" id="GO:0006629">
    <property type="term" value="P:lipid metabolic process"/>
    <property type="evidence" value="ECO:0007669"/>
    <property type="project" value="UniProtKB-KW"/>
</dbReference>
<evidence type="ECO:0000256" key="1">
    <source>
        <dbReference type="ARBA" id="ARBA00005189"/>
    </source>
</evidence>
<keyword evidence="5" id="KW-0012">Acyltransferase</keyword>
<evidence type="ECO:0000313" key="11">
    <source>
        <dbReference type="EMBL" id="MBH9578509.1"/>
    </source>
</evidence>
<dbReference type="AlphaFoldDB" id="A0A931NIZ2"/>
<dbReference type="EMBL" id="JAEDAK010000012">
    <property type="protein sequence ID" value="MBH9578509.1"/>
    <property type="molecule type" value="Genomic_DNA"/>
</dbReference>
<dbReference type="InterPro" id="IPR052351">
    <property type="entry name" value="Ornithine_N-alpha-AT"/>
</dbReference>
<dbReference type="InterPro" id="IPR016181">
    <property type="entry name" value="Acyl_CoA_acyltransferase"/>
</dbReference>
<dbReference type="EC" id="2.3.2.30" evidence="7"/>
<keyword evidence="2" id="KW-0444">Lipid biosynthesis</keyword>
<dbReference type="PANTHER" id="PTHR37323">
    <property type="entry name" value="GCN5-RELATED N-ACETYLTRANSFERASE"/>
    <property type="match status" value="1"/>
</dbReference>
<evidence type="ECO:0000256" key="7">
    <source>
        <dbReference type="ARBA" id="ARBA00039058"/>
    </source>
</evidence>
<evidence type="ECO:0000256" key="4">
    <source>
        <dbReference type="ARBA" id="ARBA00023098"/>
    </source>
</evidence>
<dbReference type="GO" id="GO:0043810">
    <property type="term" value="F:ornithine-acyl [acyl carrier protein] N-acyltransferase activity"/>
    <property type="evidence" value="ECO:0007669"/>
    <property type="project" value="UniProtKB-EC"/>
</dbReference>
<organism evidence="11 12">
    <name type="scientific">Inhella proteolytica</name>
    <dbReference type="NCBI Taxonomy" id="2795029"/>
    <lineage>
        <taxon>Bacteria</taxon>
        <taxon>Pseudomonadati</taxon>
        <taxon>Pseudomonadota</taxon>
        <taxon>Betaproteobacteria</taxon>
        <taxon>Burkholderiales</taxon>
        <taxon>Sphaerotilaceae</taxon>
        <taxon>Inhella</taxon>
    </lineage>
</organism>
<gene>
    <name evidence="11" type="ORF">I7X39_16580</name>
</gene>
<sequence>MREAQRLRHQVFAQELGARLRPPPGTPAGHDADLFDAHCEHLLLRAENPDGSTGPVVACYRLLSAAAARRLGGLYADSEFDLTRLRHERHRMAEMGRACVHPDYRRGPALLLMWGAIADYLQRQKLDLLIGCASVDARDGGSRAWTLWNQLAPQHLAPIEWQVRPRDPLHPAPAHAAAVETPPLLRGYLKANAKLLGAPAWDGEFRCADFPLLLRLADLPSSYRRRFLS</sequence>
<keyword evidence="4" id="KW-0443">Lipid metabolism</keyword>
<evidence type="ECO:0000256" key="9">
    <source>
        <dbReference type="ARBA" id="ARBA00045724"/>
    </source>
</evidence>
<evidence type="ECO:0000256" key="5">
    <source>
        <dbReference type="ARBA" id="ARBA00023315"/>
    </source>
</evidence>
<evidence type="ECO:0000256" key="8">
    <source>
        <dbReference type="ARBA" id="ARBA00039866"/>
    </source>
</evidence>
<keyword evidence="12" id="KW-1185">Reference proteome</keyword>
<comment type="function">
    <text evidence="9">Catalyzes the first step in the biosynthesis of ornithine lipids, which are phosphorus-free membrane lipids. Catalyzes the 3-hydroxyacyl-acyl carrier protein-dependent acylation of ornithine to form lyso-ornithine lipid (LOL).</text>
</comment>
<comment type="catalytic activity">
    <reaction evidence="10">
        <text>a (3R)-hydroxyacyl-[ACP] + L-ornithine = a lyso-ornithine lipid + holo-[ACP] + H(+)</text>
        <dbReference type="Rhea" id="RHEA:20633"/>
        <dbReference type="Rhea" id="RHEA-COMP:9685"/>
        <dbReference type="Rhea" id="RHEA-COMP:9945"/>
        <dbReference type="ChEBI" id="CHEBI:15378"/>
        <dbReference type="ChEBI" id="CHEBI:46911"/>
        <dbReference type="ChEBI" id="CHEBI:64479"/>
        <dbReference type="ChEBI" id="CHEBI:78827"/>
        <dbReference type="ChEBI" id="CHEBI:138482"/>
        <dbReference type="EC" id="2.3.2.30"/>
    </reaction>
    <physiologicalReaction direction="left-to-right" evidence="10">
        <dbReference type="Rhea" id="RHEA:20634"/>
    </physiologicalReaction>
</comment>
<dbReference type="SUPFAM" id="SSF55729">
    <property type="entry name" value="Acyl-CoA N-acyltransferases (Nat)"/>
    <property type="match status" value="1"/>
</dbReference>
<dbReference type="Pfam" id="PF13444">
    <property type="entry name" value="Acetyltransf_5"/>
    <property type="match status" value="1"/>
</dbReference>
<proteinExistence type="inferred from homology"/>
<comment type="pathway">
    <text evidence="1">Lipid metabolism.</text>
</comment>
<comment type="similarity">
    <text evidence="6">Belongs to the acetyltransferase family. OlsB subfamily.</text>
</comment>
<protein>
    <recommendedName>
        <fullName evidence="8">L-ornithine N(alpha)-acyltransferase</fullName>
        <ecNumber evidence="7">2.3.2.30</ecNumber>
    </recommendedName>
</protein>
<name>A0A931NIZ2_9BURK</name>
<evidence type="ECO:0000256" key="6">
    <source>
        <dbReference type="ARBA" id="ARBA00038095"/>
    </source>
</evidence>
<dbReference type="PANTHER" id="PTHR37323:SF1">
    <property type="entry name" value="L-ORNITHINE N(ALPHA)-ACYLTRANSFERASE"/>
    <property type="match status" value="1"/>
</dbReference>
<evidence type="ECO:0000256" key="3">
    <source>
        <dbReference type="ARBA" id="ARBA00022679"/>
    </source>
</evidence>
<comment type="caution">
    <text evidence="11">The sequence shown here is derived from an EMBL/GenBank/DDBJ whole genome shotgun (WGS) entry which is preliminary data.</text>
</comment>
<accession>A0A931NIZ2</accession>
<dbReference type="Gene3D" id="3.40.630.30">
    <property type="match status" value="1"/>
</dbReference>